<protein>
    <submittedName>
        <fullName evidence="1">Uncharacterized protein</fullName>
    </submittedName>
</protein>
<dbReference type="AlphaFoldDB" id="A0A0F9GSZ3"/>
<name>A0A0F9GSZ3_9ZZZZ</name>
<dbReference type="EMBL" id="LAZR01017061">
    <property type="protein sequence ID" value="KKM01940.1"/>
    <property type="molecule type" value="Genomic_DNA"/>
</dbReference>
<gene>
    <name evidence="1" type="ORF">LCGC14_1789410</name>
</gene>
<sequence>MLLKGLETVNEQNTDREYSFKSAELSPYQSKFNFTNFQSQTKVRQGETIESGIAVINSECKRASFNFQNYVLRLECANGMTSNIKDVDLRVKHYESGFQQKIQNAFVKSLRLEDKFASKYIEAVSYDQEISEDWADLLDIPSSILALSNAEKTELIEIGRNKYDKFTPYNVLNTLTDKGTHGTHDDSSKERYNAKALNLLDNIGKSFTPDS</sequence>
<organism evidence="1">
    <name type="scientific">marine sediment metagenome</name>
    <dbReference type="NCBI Taxonomy" id="412755"/>
    <lineage>
        <taxon>unclassified sequences</taxon>
        <taxon>metagenomes</taxon>
        <taxon>ecological metagenomes</taxon>
    </lineage>
</organism>
<evidence type="ECO:0000313" key="1">
    <source>
        <dbReference type="EMBL" id="KKM01940.1"/>
    </source>
</evidence>
<comment type="caution">
    <text evidence="1">The sequence shown here is derived from an EMBL/GenBank/DDBJ whole genome shotgun (WGS) entry which is preliminary data.</text>
</comment>
<accession>A0A0F9GSZ3</accession>
<proteinExistence type="predicted"/>
<reference evidence="1" key="1">
    <citation type="journal article" date="2015" name="Nature">
        <title>Complex archaea that bridge the gap between prokaryotes and eukaryotes.</title>
        <authorList>
            <person name="Spang A."/>
            <person name="Saw J.H."/>
            <person name="Jorgensen S.L."/>
            <person name="Zaremba-Niedzwiedzka K."/>
            <person name="Martijn J."/>
            <person name="Lind A.E."/>
            <person name="van Eijk R."/>
            <person name="Schleper C."/>
            <person name="Guy L."/>
            <person name="Ettema T.J."/>
        </authorList>
    </citation>
    <scope>NUCLEOTIDE SEQUENCE</scope>
</reference>